<dbReference type="Proteomes" id="UP000284476">
    <property type="component" value="Unassembled WGS sequence"/>
</dbReference>
<evidence type="ECO:0000313" key="4">
    <source>
        <dbReference type="Proteomes" id="UP000284451"/>
    </source>
</evidence>
<dbReference type="InterPro" id="IPR033788">
    <property type="entry name" value="VbhA-like"/>
</dbReference>
<reference evidence="4 5" key="2">
    <citation type="submission" date="2019-01" db="EMBL/GenBank/DDBJ databases">
        <authorList>
            <person name="Li Y."/>
        </authorList>
    </citation>
    <scope>NUCLEOTIDE SEQUENCE [LARGE SCALE GENOMIC DNA]</scope>
    <source>
        <strain evidence="3 4">07D10-4-3</strain>
        <strain evidence="2 5">SK2B-1</strain>
    </source>
</reference>
<dbReference type="EMBL" id="SAUZ01000029">
    <property type="protein sequence ID" value="RWR17317.1"/>
    <property type="molecule type" value="Genomic_DNA"/>
</dbReference>
<name>A0A443J9Z3_9RHOB</name>
<evidence type="ECO:0000313" key="5">
    <source>
        <dbReference type="Proteomes" id="UP000284476"/>
    </source>
</evidence>
<evidence type="ECO:0000313" key="3">
    <source>
        <dbReference type="EMBL" id="RWR28758.1"/>
    </source>
</evidence>
<dbReference type="EMBL" id="SAUY01000023">
    <property type="protein sequence ID" value="RWR28758.1"/>
    <property type="molecule type" value="Genomic_DNA"/>
</dbReference>
<feature type="domain" description="Antitoxin VbhA" evidence="1">
    <location>
        <begin position="21"/>
        <end position="65"/>
    </location>
</feature>
<dbReference type="Pfam" id="PF18495">
    <property type="entry name" value="VbhA"/>
    <property type="match status" value="1"/>
</dbReference>
<evidence type="ECO:0000259" key="1">
    <source>
        <dbReference type="Pfam" id="PF18495"/>
    </source>
</evidence>
<organism evidence="2 5">
    <name type="scientific">Paenirhodobacter populi</name>
    <dbReference type="NCBI Taxonomy" id="2306993"/>
    <lineage>
        <taxon>Bacteria</taxon>
        <taxon>Pseudomonadati</taxon>
        <taxon>Pseudomonadota</taxon>
        <taxon>Alphaproteobacteria</taxon>
        <taxon>Rhodobacterales</taxon>
        <taxon>Rhodobacter group</taxon>
        <taxon>Paenirhodobacter</taxon>
    </lineage>
</organism>
<reference evidence="4 5" key="1">
    <citation type="submission" date="2019-01" db="EMBL/GenBank/DDBJ databases">
        <title>Sinorhodobacter populi sp. nov. isolated from the symptomatic bark tissue of Populus euramericana canker.</title>
        <authorList>
            <person name="Xu G."/>
        </authorList>
    </citation>
    <scope>NUCLEOTIDE SEQUENCE [LARGE SCALE GENOMIC DNA]</scope>
    <source>
        <strain evidence="3 4">07D10-4-3</strain>
        <strain evidence="2 5">SK2B-1</strain>
    </source>
</reference>
<dbReference type="InterPro" id="IPR043038">
    <property type="entry name" value="VbhA_sf"/>
</dbReference>
<dbReference type="RefSeq" id="WP_128187663.1">
    <property type="nucleotide sequence ID" value="NZ_JBHRSO010000009.1"/>
</dbReference>
<evidence type="ECO:0000313" key="2">
    <source>
        <dbReference type="EMBL" id="RWR17317.1"/>
    </source>
</evidence>
<protein>
    <recommendedName>
        <fullName evidence="1">Antitoxin VbhA domain-containing protein</fullName>
    </recommendedName>
</protein>
<dbReference type="AlphaFoldDB" id="A0A443J9Z3"/>
<accession>A0A443K7K9</accession>
<proteinExistence type="predicted"/>
<accession>A0A443J9Z3</accession>
<dbReference type="Gene3D" id="1.10.8.1050">
    <property type="entry name" value="Antitoxin VbhA-like"/>
    <property type="match status" value="1"/>
</dbReference>
<dbReference type="InterPro" id="IPR041535">
    <property type="entry name" value="VbhA"/>
</dbReference>
<dbReference type="CDD" id="cd11586">
    <property type="entry name" value="VbhA_like"/>
    <property type="match status" value="1"/>
</dbReference>
<gene>
    <name evidence="3" type="ORF">D2T29_16185</name>
    <name evidence="2" type="ORF">D2T30_19415</name>
</gene>
<dbReference type="Proteomes" id="UP000284451">
    <property type="component" value="Unassembled WGS sequence"/>
</dbReference>
<comment type="caution">
    <text evidence="2">The sequence shown here is derived from an EMBL/GenBank/DDBJ whole genome shotgun (WGS) entry which is preliminary data.</text>
</comment>
<sequence length="73" mass="8145">MRIKTTQSRTDKPTRSMPPARILASAIASQEIEGLRVDPLALAELREVAAGDLSPTELRVRLLERYRRVSATD</sequence>